<dbReference type="AlphaFoldDB" id="A0A370GY06"/>
<dbReference type="InterPro" id="IPR005913">
    <property type="entry name" value="dTDP_dehydrorham_reduct"/>
</dbReference>
<dbReference type="OrthoDB" id="6288130at2"/>
<dbReference type="PANTHER" id="PTHR10491:SF4">
    <property type="entry name" value="METHIONINE ADENOSYLTRANSFERASE 2 SUBUNIT BETA"/>
    <property type="match status" value="1"/>
</dbReference>
<accession>A0A370GY06</accession>
<comment type="cofactor">
    <cofactor evidence="6">
        <name>Mg(2+)</name>
        <dbReference type="ChEBI" id="CHEBI:18420"/>
    </cofactor>
    <text evidence="6">Binds 1 Mg(2+) ion per monomer.</text>
</comment>
<evidence type="ECO:0000256" key="6">
    <source>
        <dbReference type="RuleBase" id="RU364082"/>
    </source>
</evidence>
<evidence type="ECO:0000256" key="1">
    <source>
        <dbReference type="ARBA" id="ARBA00004781"/>
    </source>
</evidence>
<dbReference type="Pfam" id="PF04321">
    <property type="entry name" value="RmlD_sub_bind"/>
    <property type="match status" value="1"/>
</dbReference>
<comment type="caution">
    <text evidence="8">The sequence shown here is derived from an EMBL/GenBank/DDBJ whole genome shotgun (WGS) entry which is preliminary data.</text>
</comment>
<protein>
    <recommendedName>
        <fullName evidence="4 6">dTDP-4-dehydrorhamnose reductase</fullName>
        <ecNumber evidence="3 6">1.1.1.133</ecNumber>
    </recommendedName>
</protein>
<dbReference type="GO" id="GO:0006556">
    <property type="term" value="P:S-adenosylmethionine biosynthetic process"/>
    <property type="evidence" value="ECO:0007669"/>
    <property type="project" value="TreeGrafter"/>
</dbReference>
<keyword evidence="9" id="KW-1185">Reference proteome</keyword>
<comment type="function">
    <text evidence="6">Catalyzes the reduction of dTDP-6-deoxy-L-lyxo-4-hexulose to yield dTDP-L-rhamnose.</text>
</comment>
<dbReference type="UniPathway" id="UPA00124"/>
<evidence type="ECO:0000256" key="3">
    <source>
        <dbReference type="ARBA" id="ARBA00012929"/>
    </source>
</evidence>
<dbReference type="CDD" id="cd05254">
    <property type="entry name" value="dTDP_HR_like_SDR_e"/>
    <property type="match status" value="1"/>
</dbReference>
<sequence length="301" mass="33412">MIKTAVIGASGYIGNHLWRKYRETFPDCIGTGFSQVKQGLTPFDLRNPDSDSLKLEETGHQAVLIASAKPNVGWCESHPKESYELNVLGTLKLVKQLARRSIHVLFFSSDYVFNGETGSYSDKAQTNPITEYGKQKAEVEREIANITDNYTILRLSKIYGTTWKDGTLIDALAADLLKGQKQKVATDQFFSPTHVDDVVSMTLYIQEQGIRGLVNLCNSNSYSRHQIAMKLADALKVSPSLLESIPLHSIPGMEHRPLNTSLICSPSLQKLQPSLMSMDDAIKCTALNWSQEPVACFAEAR</sequence>
<evidence type="ECO:0000313" key="8">
    <source>
        <dbReference type="EMBL" id="RDI48166.1"/>
    </source>
</evidence>
<name>A0A370GY06_9COXI</name>
<dbReference type="InterPro" id="IPR029903">
    <property type="entry name" value="RmlD-like-bd"/>
</dbReference>
<dbReference type="GO" id="GO:0048269">
    <property type="term" value="C:methionine adenosyltransferase complex"/>
    <property type="evidence" value="ECO:0007669"/>
    <property type="project" value="TreeGrafter"/>
</dbReference>
<feature type="domain" description="RmlD-like substrate binding" evidence="7">
    <location>
        <begin position="5"/>
        <end position="272"/>
    </location>
</feature>
<dbReference type="Gene3D" id="3.40.50.720">
    <property type="entry name" value="NAD(P)-binding Rossmann-like Domain"/>
    <property type="match status" value="1"/>
</dbReference>
<keyword evidence="6" id="KW-0560">Oxidoreductase</keyword>
<dbReference type="EMBL" id="QQAX01000003">
    <property type="protein sequence ID" value="RDI48166.1"/>
    <property type="molecule type" value="Genomic_DNA"/>
</dbReference>
<comment type="catalytic activity">
    <reaction evidence="5 6">
        <text>dTDP-beta-L-rhamnose + NADP(+) = dTDP-4-dehydro-beta-L-rhamnose + NADPH + H(+)</text>
        <dbReference type="Rhea" id="RHEA:21796"/>
        <dbReference type="ChEBI" id="CHEBI:15378"/>
        <dbReference type="ChEBI" id="CHEBI:57510"/>
        <dbReference type="ChEBI" id="CHEBI:57783"/>
        <dbReference type="ChEBI" id="CHEBI:58349"/>
        <dbReference type="ChEBI" id="CHEBI:62830"/>
        <dbReference type="EC" id="1.1.1.133"/>
    </reaction>
</comment>
<dbReference type="InterPro" id="IPR036291">
    <property type="entry name" value="NAD(P)-bd_dom_sf"/>
</dbReference>
<evidence type="ECO:0000259" key="7">
    <source>
        <dbReference type="Pfam" id="PF04321"/>
    </source>
</evidence>
<dbReference type="GO" id="GO:0048270">
    <property type="term" value="F:methionine adenosyltransferase regulator activity"/>
    <property type="evidence" value="ECO:0007669"/>
    <property type="project" value="TreeGrafter"/>
</dbReference>
<dbReference type="GO" id="GO:0009243">
    <property type="term" value="P:O antigen biosynthetic process"/>
    <property type="evidence" value="ECO:0007669"/>
    <property type="project" value="UniProtKB-UniPathway"/>
</dbReference>
<comment type="similarity">
    <text evidence="2 6">Belongs to the dTDP-4-dehydrorhamnose reductase family.</text>
</comment>
<proteinExistence type="inferred from homology"/>
<dbReference type="GO" id="GO:0019305">
    <property type="term" value="P:dTDP-rhamnose biosynthetic process"/>
    <property type="evidence" value="ECO:0007669"/>
    <property type="project" value="UniProtKB-UniPathway"/>
</dbReference>
<dbReference type="GO" id="GO:0008831">
    <property type="term" value="F:dTDP-4-dehydrorhamnose reductase activity"/>
    <property type="evidence" value="ECO:0007669"/>
    <property type="project" value="UniProtKB-EC"/>
</dbReference>
<evidence type="ECO:0000313" key="9">
    <source>
        <dbReference type="Proteomes" id="UP000254720"/>
    </source>
</evidence>
<gene>
    <name evidence="8" type="ORF">C8D86_103131</name>
</gene>
<dbReference type="EC" id="1.1.1.133" evidence="3 6"/>
<dbReference type="SUPFAM" id="SSF51735">
    <property type="entry name" value="NAD(P)-binding Rossmann-fold domains"/>
    <property type="match status" value="1"/>
</dbReference>
<dbReference type="Proteomes" id="UP000254720">
    <property type="component" value="Unassembled WGS sequence"/>
</dbReference>
<dbReference type="RefSeq" id="WP_114833640.1">
    <property type="nucleotide sequence ID" value="NZ_LR699114.1"/>
</dbReference>
<reference evidence="8 9" key="1">
    <citation type="submission" date="2018-07" db="EMBL/GenBank/DDBJ databases">
        <title>Genomic Encyclopedia of Type Strains, Phase IV (KMG-IV): sequencing the most valuable type-strain genomes for metagenomic binning, comparative biology and taxonomic classification.</title>
        <authorList>
            <person name="Goeker M."/>
        </authorList>
    </citation>
    <scope>NUCLEOTIDE SEQUENCE [LARGE SCALE GENOMIC DNA]</scope>
    <source>
        <strain evidence="8 9">DSM 16500</strain>
    </source>
</reference>
<comment type="pathway">
    <text evidence="1 6">Carbohydrate biosynthesis; dTDP-L-rhamnose biosynthesis.</text>
</comment>
<dbReference type="UniPathway" id="UPA00281"/>
<dbReference type="PANTHER" id="PTHR10491">
    <property type="entry name" value="DTDP-4-DEHYDRORHAMNOSE REDUCTASE"/>
    <property type="match status" value="1"/>
</dbReference>
<evidence type="ECO:0000256" key="4">
    <source>
        <dbReference type="ARBA" id="ARBA00017099"/>
    </source>
</evidence>
<evidence type="ECO:0000256" key="2">
    <source>
        <dbReference type="ARBA" id="ARBA00010944"/>
    </source>
</evidence>
<evidence type="ECO:0000256" key="5">
    <source>
        <dbReference type="ARBA" id="ARBA00048200"/>
    </source>
</evidence>
<organism evidence="8 9">
    <name type="scientific">Aquicella lusitana</name>
    <dbReference type="NCBI Taxonomy" id="254246"/>
    <lineage>
        <taxon>Bacteria</taxon>
        <taxon>Pseudomonadati</taxon>
        <taxon>Pseudomonadota</taxon>
        <taxon>Gammaproteobacteria</taxon>
        <taxon>Legionellales</taxon>
        <taxon>Coxiellaceae</taxon>
        <taxon>Aquicella</taxon>
    </lineage>
</organism>
<keyword evidence="6" id="KW-0521">NADP</keyword>